<dbReference type="InterPro" id="IPR000086">
    <property type="entry name" value="NUDIX_hydrolase_dom"/>
</dbReference>
<organism evidence="4">
    <name type="scientific">Piromyces sp</name>
    <dbReference type="NCBI Taxonomy" id="45796"/>
    <lineage>
        <taxon>Eukaryota</taxon>
        <taxon>Fungi</taxon>
        <taxon>Fungi incertae sedis</taxon>
        <taxon>Chytridiomycota</taxon>
        <taxon>Chytridiomycota incertae sedis</taxon>
        <taxon>Neocallimastigomycetes</taxon>
        <taxon>Neocallimastigales</taxon>
        <taxon>Neocallimastigaceae</taxon>
        <taxon>Piromyces</taxon>
    </lineage>
</organism>
<dbReference type="Pfam" id="PF00293">
    <property type="entry name" value="NUDIX"/>
    <property type="match status" value="1"/>
</dbReference>
<reference evidence="4" key="1">
    <citation type="submission" date="2018-03" db="EMBL/GenBank/DDBJ databases">
        <title>Horizontal gene transfer is an indispensable driver in forging the evolution of the Neocallimastigomycota as a distinct gut-dwelling fungal lineage.</title>
        <authorList>
            <person name="Murphy C.L."/>
            <person name="Youssef N.H."/>
            <person name="Elshahed M.S."/>
        </authorList>
    </citation>
    <scope>NUCLEOTIDE SEQUENCE</scope>
    <source>
        <strain evidence="4">A2</strain>
    </source>
</reference>
<dbReference type="Gene3D" id="3.90.79.10">
    <property type="entry name" value="Nucleoside Triphosphate Pyrophosphohydrolase"/>
    <property type="match status" value="1"/>
</dbReference>
<sequence length="174" mass="20139">MSNPQTEIWDIYDVNKKVTGRTMIRDDFHMKPGEYHLSVLGVVKRTDGRFLITKRDEKKRWAPGHWETSGGACVAGETSYDAVLREVKEESGLDVTGCPHKLSLTYRRDNPDEGDNYFVDVYLFVKDFNEDEVKLQEEETCDFKLATFEEIKAIGEEGKFLHYNSIKKVFEDTI</sequence>
<keyword evidence="2 4" id="KW-0378">Hydrolase</keyword>
<comment type="cofactor">
    <cofactor evidence="1">
        <name>Mg(2+)</name>
        <dbReference type="ChEBI" id="CHEBI:18420"/>
    </cofactor>
</comment>
<proteinExistence type="evidence at transcript level"/>
<dbReference type="PROSITE" id="PS00893">
    <property type="entry name" value="NUDIX_BOX"/>
    <property type="match status" value="1"/>
</dbReference>
<evidence type="ECO:0000256" key="2">
    <source>
        <dbReference type="ARBA" id="ARBA00022801"/>
    </source>
</evidence>
<evidence type="ECO:0000313" key="4">
    <source>
        <dbReference type="EMBL" id="AWI66907.1"/>
    </source>
</evidence>
<protein>
    <submittedName>
        <fullName evidence="4">NUDIX hydrolase</fullName>
    </submittedName>
</protein>
<feature type="domain" description="Nudix hydrolase" evidence="3">
    <location>
        <begin position="34"/>
        <end position="168"/>
    </location>
</feature>
<name>A0A2S1TZ66_PIRSP</name>
<dbReference type="PANTHER" id="PTHR43046:SF14">
    <property type="entry name" value="MUTT_NUDIX FAMILY PROTEIN"/>
    <property type="match status" value="1"/>
</dbReference>
<accession>A0A2S1TZ66</accession>
<evidence type="ECO:0000259" key="3">
    <source>
        <dbReference type="PROSITE" id="PS51462"/>
    </source>
</evidence>
<evidence type="ECO:0000256" key="1">
    <source>
        <dbReference type="ARBA" id="ARBA00001946"/>
    </source>
</evidence>
<dbReference type="EMBL" id="MH043753">
    <property type="protein sequence ID" value="AWI66907.1"/>
    <property type="molecule type" value="mRNA"/>
</dbReference>
<dbReference type="GO" id="GO:0016787">
    <property type="term" value="F:hydrolase activity"/>
    <property type="evidence" value="ECO:0007669"/>
    <property type="project" value="UniProtKB-KW"/>
</dbReference>
<dbReference type="PANTHER" id="PTHR43046">
    <property type="entry name" value="GDP-MANNOSE MANNOSYL HYDROLASE"/>
    <property type="match status" value="1"/>
</dbReference>
<dbReference type="PROSITE" id="PS51462">
    <property type="entry name" value="NUDIX"/>
    <property type="match status" value="1"/>
</dbReference>
<dbReference type="AlphaFoldDB" id="A0A2S1TZ66"/>
<dbReference type="InterPro" id="IPR020084">
    <property type="entry name" value="NUDIX_hydrolase_CS"/>
</dbReference>
<dbReference type="CDD" id="cd04693">
    <property type="entry name" value="NUDIX_Hydrolase"/>
    <property type="match status" value="1"/>
</dbReference>
<dbReference type="SUPFAM" id="SSF55811">
    <property type="entry name" value="Nudix"/>
    <property type="match status" value="1"/>
</dbReference>
<dbReference type="InterPro" id="IPR015797">
    <property type="entry name" value="NUDIX_hydrolase-like_dom_sf"/>
</dbReference>